<dbReference type="PANTHER" id="PTHR39463">
    <property type="entry name" value="MEDUSA"/>
    <property type="match status" value="1"/>
</dbReference>
<feature type="compositionally biased region" description="Pro residues" evidence="1">
    <location>
        <begin position="423"/>
        <end position="432"/>
    </location>
</feature>
<evidence type="ECO:0000313" key="3">
    <source>
        <dbReference type="EMBL" id="KAL0638178.1"/>
    </source>
</evidence>
<feature type="compositionally biased region" description="Low complexity" evidence="1">
    <location>
        <begin position="142"/>
        <end position="156"/>
    </location>
</feature>
<dbReference type="Proteomes" id="UP001447188">
    <property type="component" value="Unassembled WGS sequence"/>
</dbReference>
<feature type="compositionally biased region" description="Low complexity" evidence="1">
    <location>
        <begin position="449"/>
        <end position="458"/>
    </location>
</feature>
<accession>A0ABR3GQM5</accession>
<proteinExistence type="predicted"/>
<feature type="compositionally biased region" description="Polar residues" evidence="1">
    <location>
        <begin position="73"/>
        <end position="92"/>
    </location>
</feature>
<dbReference type="PANTHER" id="PTHR39463:SF1">
    <property type="entry name" value="MEDUSA"/>
    <property type="match status" value="1"/>
</dbReference>
<feature type="region of interest" description="Disordered" evidence="1">
    <location>
        <begin position="1"/>
        <end position="157"/>
    </location>
</feature>
<protein>
    <recommendedName>
        <fullName evidence="2">DUF7082 domain-containing protein</fullName>
    </recommendedName>
</protein>
<feature type="domain" description="DUF7082" evidence="2">
    <location>
        <begin position="193"/>
        <end position="346"/>
    </location>
</feature>
<feature type="region of interest" description="Disordered" evidence="1">
    <location>
        <begin position="364"/>
        <end position="527"/>
    </location>
</feature>
<evidence type="ECO:0000259" key="2">
    <source>
        <dbReference type="Pfam" id="PF23305"/>
    </source>
</evidence>
<name>A0ABR3GQM5_9PEZI</name>
<feature type="compositionally biased region" description="Pro residues" evidence="1">
    <location>
        <begin position="383"/>
        <end position="395"/>
    </location>
</feature>
<comment type="caution">
    <text evidence="3">The sequence shown here is derived from an EMBL/GenBank/DDBJ whole genome shotgun (WGS) entry which is preliminary data.</text>
</comment>
<keyword evidence="4" id="KW-1185">Reference proteome</keyword>
<feature type="compositionally biased region" description="Polar residues" evidence="1">
    <location>
        <begin position="17"/>
        <end position="29"/>
    </location>
</feature>
<evidence type="ECO:0000313" key="4">
    <source>
        <dbReference type="Proteomes" id="UP001447188"/>
    </source>
</evidence>
<feature type="compositionally biased region" description="Polar residues" evidence="1">
    <location>
        <begin position="397"/>
        <end position="410"/>
    </location>
</feature>
<dbReference type="Pfam" id="PF23305">
    <property type="entry name" value="DUF7082"/>
    <property type="match status" value="1"/>
</dbReference>
<dbReference type="InterPro" id="IPR055509">
    <property type="entry name" value="DUF7082"/>
</dbReference>
<reference evidence="3 4" key="1">
    <citation type="submission" date="2024-02" db="EMBL/GenBank/DDBJ databases">
        <title>Discinaceae phylogenomics.</title>
        <authorList>
            <person name="Dirks A.C."/>
            <person name="James T.Y."/>
        </authorList>
    </citation>
    <scope>NUCLEOTIDE SEQUENCE [LARGE SCALE GENOMIC DNA]</scope>
    <source>
        <strain evidence="3 4">ACD0624</strain>
    </source>
</reference>
<organism evidence="3 4">
    <name type="scientific">Discina gigas</name>
    <dbReference type="NCBI Taxonomy" id="1032678"/>
    <lineage>
        <taxon>Eukaryota</taxon>
        <taxon>Fungi</taxon>
        <taxon>Dikarya</taxon>
        <taxon>Ascomycota</taxon>
        <taxon>Pezizomycotina</taxon>
        <taxon>Pezizomycetes</taxon>
        <taxon>Pezizales</taxon>
        <taxon>Discinaceae</taxon>
        <taxon>Discina</taxon>
    </lineage>
</organism>
<evidence type="ECO:0000256" key="1">
    <source>
        <dbReference type="SAM" id="MobiDB-lite"/>
    </source>
</evidence>
<feature type="compositionally biased region" description="Polar residues" evidence="1">
    <location>
        <begin position="119"/>
        <end position="128"/>
    </location>
</feature>
<feature type="compositionally biased region" description="Basic and acidic residues" evidence="1">
    <location>
        <begin position="60"/>
        <end position="71"/>
    </location>
</feature>
<sequence>MEDEEGQELGTVDVGTFTYTDQASYNSPPRTARKRKLTAEPEDAPARTPAKRSVTQPIRPKSEDYGYDAHPEQATQTPGYQPQTSPPRNYTYGSYPADGPQQSATQAGQPWAQPYPVQPSGTQTSVAQSGRPIRHDGPEGQPSSLPSPSNTPNPTLIRTSTLQQSTHAAPGAVQGGPSGTGTGFNPYGIYPHKALLEIQGELNDMARHWSPEEWENRRRLVQFWRRQKGSTIHTTFRPVAPNDRQPNSICISCIWWAEKRECYVTSVDCIYLLESLIAVRFTVEEKNRIRRNLEGFKPLTVSKAKPDSENFFKLIMAFPNPKPRNIEKDVKVFPWSILSHALKKIIGKYSASYSSTASVIPTVPGGSAYPGGPPEPSQSGPSDAPPSRVPSPPSATDPKSSSGPSATITGTAGPASLKQPPLTTSPPTPRPGGPQDLQPHPALPPPTPGQHGMWHPQQPLAPPPPQQISAQGQRASWDMSAYLETNPATANPAGAQVVHYPHGPIPSEDREPVPGGGGGPPGDVNVP</sequence>
<dbReference type="EMBL" id="JBBBZM010000025">
    <property type="protein sequence ID" value="KAL0638178.1"/>
    <property type="molecule type" value="Genomic_DNA"/>
</dbReference>
<gene>
    <name evidence="3" type="ORF">Q9L58_002791</name>
</gene>